<proteinExistence type="predicted"/>
<organism evidence="2 3">
    <name type="scientific">Nonomuraea polychroma</name>
    <dbReference type="NCBI Taxonomy" id="46176"/>
    <lineage>
        <taxon>Bacteria</taxon>
        <taxon>Bacillati</taxon>
        <taxon>Actinomycetota</taxon>
        <taxon>Actinomycetes</taxon>
        <taxon>Streptosporangiales</taxon>
        <taxon>Streptosporangiaceae</taxon>
        <taxon>Nonomuraea</taxon>
    </lineage>
</organism>
<evidence type="ECO:0000313" key="3">
    <source>
        <dbReference type="Proteomes" id="UP000284824"/>
    </source>
</evidence>
<comment type="caution">
    <text evidence="2">The sequence shown here is derived from an EMBL/GenBank/DDBJ whole genome shotgun (WGS) entry which is preliminary data.</text>
</comment>
<protein>
    <submittedName>
        <fullName evidence="2">Uncharacterized protein</fullName>
    </submittedName>
</protein>
<name>A0A438M5L3_9ACTN</name>
<reference evidence="2 3" key="1">
    <citation type="submission" date="2019-01" db="EMBL/GenBank/DDBJ databases">
        <title>Sequencing the genomes of 1000 actinobacteria strains.</title>
        <authorList>
            <person name="Klenk H.-P."/>
        </authorList>
    </citation>
    <scope>NUCLEOTIDE SEQUENCE [LARGE SCALE GENOMIC DNA]</scope>
    <source>
        <strain evidence="2 3">DSM 43925</strain>
    </source>
</reference>
<dbReference type="Proteomes" id="UP000284824">
    <property type="component" value="Unassembled WGS sequence"/>
</dbReference>
<gene>
    <name evidence="2" type="ORF">EDD27_3149</name>
</gene>
<keyword evidence="3" id="KW-1185">Reference proteome</keyword>
<sequence>MSASVAAGALTRGPAGSRESVAVGAKDDVRISEYGGPDDYVGSGLSHWDGRSWKQVPTSSPYGDHDWVSRVAATGGGEVWAVIHSQGVATVTRRDGSGWATTPLPPAPGSSRARLPSFARRRLYGMAARAHDDAWLVTQGGSVRSGSCEVPDRGMVARWDGTAWTWLDLPLTESWLPAVRADRVGGVWIAANASRGQSYVLNLRDIFPVPGTTRLWALARRVDGTLLIYELA</sequence>
<dbReference type="AlphaFoldDB" id="A0A438M5L3"/>
<dbReference type="EMBL" id="SAUN01000001">
    <property type="protein sequence ID" value="RVX40728.1"/>
    <property type="molecule type" value="Genomic_DNA"/>
</dbReference>
<evidence type="ECO:0000313" key="2">
    <source>
        <dbReference type="EMBL" id="RVX40728.1"/>
    </source>
</evidence>
<accession>A0A438M5L3</accession>
<dbReference type="OrthoDB" id="3515089at2"/>
<feature type="region of interest" description="Disordered" evidence="1">
    <location>
        <begin position="1"/>
        <end position="22"/>
    </location>
</feature>
<dbReference type="RefSeq" id="WP_127933064.1">
    <property type="nucleotide sequence ID" value="NZ_SAUN01000001.1"/>
</dbReference>
<evidence type="ECO:0000256" key="1">
    <source>
        <dbReference type="SAM" id="MobiDB-lite"/>
    </source>
</evidence>